<dbReference type="InterPro" id="IPR028082">
    <property type="entry name" value="Peripla_BP_I"/>
</dbReference>
<keyword evidence="2" id="KW-0813">Transport</keyword>
<dbReference type="PANTHER" id="PTHR30483:SF6">
    <property type="entry name" value="PERIPLASMIC BINDING PROTEIN OF ABC TRANSPORTER FOR NATURAL AMINO ACIDS"/>
    <property type="match status" value="1"/>
</dbReference>
<evidence type="ECO:0000259" key="5">
    <source>
        <dbReference type="Pfam" id="PF13458"/>
    </source>
</evidence>
<dbReference type="PROSITE" id="PS51257">
    <property type="entry name" value="PROKAR_LIPOPROTEIN"/>
    <property type="match status" value="1"/>
</dbReference>
<dbReference type="PRINTS" id="PR00337">
    <property type="entry name" value="LEUILEVALBP"/>
</dbReference>
<keyword evidence="4" id="KW-0029">Amino-acid transport</keyword>
<reference evidence="6" key="1">
    <citation type="submission" date="2005-08" db="EMBL/GenBank/DDBJ databases">
        <title>Complete sequence of Dechloromonas aromatica RCB.</title>
        <authorList>
            <person name="Salinero K.K."/>
            <person name="Copeland A."/>
            <person name="Lucas S."/>
            <person name="Lapidus A."/>
            <person name="Barry K."/>
            <person name="Detter J.C."/>
            <person name="Glavina T."/>
            <person name="Hammon N."/>
            <person name="Israni S."/>
            <person name="Pitluck S."/>
            <person name="Di Bartolo G."/>
            <person name="Trong S."/>
            <person name="Schmutz J."/>
            <person name="Larimer F."/>
            <person name="Land M."/>
            <person name="Ivanova N."/>
            <person name="Richardson P."/>
        </authorList>
    </citation>
    <scope>NUCLEOTIDE SEQUENCE</scope>
    <source>
        <strain evidence="6">RCB</strain>
    </source>
</reference>
<proteinExistence type="inferred from homology"/>
<sequence>MKIRWIYLALGLSLLAGCQPKEPIRIGLLAGLSDRGSDFGESVRNGVILAIEQQNAAGGIDGRKIDLSVRDDGQDKVQAKKAAEELIALHPDVIIGPVTSSMATVVVPMMNEAHQVIISPTVASTYFKGKDDYLFRVNCTTREAAIQHARVLYERGIRQPALAFDASNGPFSDTWIAGFNEELTRLGGRVSATAGFESVASTRFADVIGKLLEHSPDALIFVASTLDTSRLAQQARRLAPNLPLSSSEWAASGEALSEMGGRAVEGLLMTHAYNRNDQSVAYQQFRDAFKQRFQREFGSFSLLAYDTAKVVIAALQKKRDGERMKEALLKYGPYTGVQQQIQFDAYGDATREVFFTEIRNGQLVQLK</sequence>
<dbReference type="KEGG" id="dar:Daro_2947"/>
<evidence type="ECO:0000256" key="2">
    <source>
        <dbReference type="ARBA" id="ARBA00022448"/>
    </source>
</evidence>
<dbReference type="InterPro" id="IPR051010">
    <property type="entry name" value="BCAA_transport"/>
</dbReference>
<organism evidence="6">
    <name type="scientific">Dechloromonas aromatica (strain RCB)</name>
    <dbReference type="NCBI Taxonomy" id="159087"/>
    <lineage>
        <taxon>Bacteria</taxon>
        <taxon>Pseudomonadati</taxon>
        <taxon>Pseudomonadota</taxon>
        <taxon>Betaproteobacteria</taxon>
        <taxon>Rhodocyclales</taxon>
        <taxon>Azonexaceae</taxon>
        <taxon>Dechloromonas</taxon>
    </lineage>
</organism>
<evidence type="ECO:0000256" key="3">
    <source>
        <dbReference type="ARBA" id="ARBA00022729"/>
    </source>
</evidence>
<dbReference type="eggNOG" id="COG0683">
    <property type="taxonomic scope" value="Bacteria"/>
</dbReference>
<dbReference type="PANTHER" id="PTHR30483">
    <property type="entry name" value="LEUCINE-SPECIFIC-BINDING PROTEIN"/>
    <property type="match status" value="1"/>
</dbReference>
<protein>
    <submittedName>
        <fullName evidence="6">Amino acid/amide ABC transporter substrate-binding protein, HAAT family</fullName>
    </submittedName>
</protein>
<evidence type="ECO:0000313" key="6">
    <source>
        <dbReference type="EMBL" id="AAZ47677.1"/>
    </source>
</evidence>
<gene>
    <name evidence="6" type="ordered locus">Daro_2947</name>
</gene>
<dbReference type="HOGENOM" id="CLU_027128_5_0_4"/>
<dbReference type="AlphaFoldDB" id="Q47BV4"/>
<dbReference type="SUPFAM" id="SSF53822">
    <property type="entry name" value="Periplasmic binding protein-like I"/>
    <property type="match status" value="1"/>
</dbReference>
<dbReference type="InterPro" id="IPR028081">
    <property type="entry name" value="Leu-bd"/>
</dbReference>
<dbReference type="Gene3D" id="3.40.50.2300">
    <property type="match status" value="2"/>
</dbReference>
<comment type="similarity">
    <text evidence="1">Belongs to the leucine-binding protein family.</text>
</comment>
<evidence type="ECO:0000256" key="1">
    <source>
        <dbReference type="ARBA" id="ARBA00010062"/>
    </source>
</evidence>
<evidence type="ECO:0000256" key="4">
    <source>
        <dbReference type="ARBA" id="ARBA00022970"/>
    </source>
</evidence>
<name>Q47BV4_DECAR</name>
<dbReference type="GO" id="GO:0006865">
    <property type="term" value="P:amino acid transport"/>
    <property type="evidence" value="ECO:0007669"/>
    <property type="project" value="UniProtKB-KW"/>
</dbReference>
<dbReference type="STRING" id="159087.Daro_2947"/>
<accession>Q47BV4</accession>
<keyword evidence="3" id="KW-0732">Signal</keyword>
<dbReference type="EMBL" id="CP000089">
    <property type="protein sequence ID" value="AAZ47677.1"/>
    <property type="molecule type" value="Genomic_DNA"/>
</dbReference>
<feature type="domain" description="Leucine-binding protein" evidence="5">
    <location>
        <begin position="23"/>
        <end position="361"/>
    </location>
</feature>
<dbReference type="Pfam" id="PF13458">
    <property type="entry name" value="Peripla_BP_6"/>
    <property type="match status" value="1"/>
</dbReference>
<dbReference type="InterPro" id="IPR000709">
    <property type="entry name" value="Leu_Ile_Val-bd"/>
</dbReference>